<evidence type="ECO:0000256" key="1">
    <source>
        <dbReference type="ARBA" id="ARBA00022741"/>
    </source>
</evidence>
<accession>A0A8J2LR27</accession>
<keyword evidence="7" id="KW-1185">Reference proteome</keyword>
<dbReference type="GO" id="GO:0005525">
    <property type="term" value="F:GTP binding"/>
    <property type="evidence" value="ECO:0007669"/>
    <property type="project" value="UniProtKB-KW"/>
</dbReference>
<organism evidence="6 7">
    <name type="scientific">Allacma fusca</name>
    <dbReference type="NCBI Taxonomy" id="39272"/>
    <lineage>
        <taxon>Eukaryota</taxon>
        <taxon>Metazoa</taxon>
        <taxon>Ecdysozoa</taxon>
        <taxon>Arthropoda</taxon>
        <taxon>Hexapoda</taxon>
        <taxon>Collembola</taxon>
        <taxon>Symphypleona</taxon>
        <taxon>Sminthuridae</taxon>
        <taxon>Allacma</taxon>
    </lineage>
</organism>
<evidence type="ECO:0000313" key="6">
    <source>
        <dbReference type="EMBL" id="CAG7837204.1"/>
    </source>
</evidence>
<feature type="region of interest" description="Disordered" evidence="4">
    <location>
        <begin position="427"/>
        <end position="464"/>
    </location>
</feature>
<dbReference type="GO" id="GO:0003924">
    <property type="term" value="F:GTPase activity"/>
    <property type="evidence" value="ECO:0007669"/>
    <property type="project" value="InterPro"/>
</dbReference>
<dbReference type="InterPro" id="IPR015894">
    <property type="entry name" value="Guanylate-bd_N"/>
</dbReference>
<gene>
    <name evidence="6" type="ORF">AFUS01_LOCUS46352</name>
</gene>
<keyword evidence="2" id="KW-0342">GTP-binding</keyword>
<protein>
    <recommendedName>
        <fullName evidence="5">GB1/RHD3-type G domain-containing protein</fullName>
    </recommendedName>
</protein>
<dbReference type="AlphaFoldDB" id="A0A8J2LR27"/>
<comment type="similarity">
    <text evidence="3">Belongs to the TRAFAC class dynamin-like GTPase superfamily. GB1/RHD3 GTPase family.</text>
</comment>
<feature type="region of interest" description="Disordered" evidence="4">
    <location>
        <begin position="478"/>
        <end position="510"/>
    </location>
</feature>
<dbReference type="OrthoDB" id="5973237at2759"/>
<reference evidence="6" key="1">
    <citation type="submission" date="2021-06" db="EMBL/GenBank/DDBJ databases">
        <authorList>
            <person name="Hodson N. C."/>
            <person name="Mongue J. A."/>
            <person name="Jaron S. K."/>
        </authorList>
    </citation>
    <scope>NUCLEOTIDE SEQUENCE</scope>
</reference>
<dbReference type="PROSITE" id="PS51715">
    <property type="entry name" value="G_GB1_RHD3"/>
    <property type="match status" value="1"/>
</dbReference>
<comment type="caution">
    <text evidence="6">The sequence shown here is derived from an EMBL/GenBank/DDBJ whole genome shotgun (WGS) entry which is preliminary data.</text>
</comment>
<dbReference type="PANTHER" id="PTHR10751">
    <property type="entry name" value="GUANYLATE BINDING PROTEIN"/>
    <property type="match status" value="1"/>
</dbReference>
<keyword evidence="1" id="KW-0547">Nucleotide-binding</keyword>
<feature type="compositionally biased region" description="Polar residues" evidence="4">
    <location>
        <begin position="478"/>
        <end position="507"/>
    </location>
</feature>
<evidence type="ECO:0000256" key="2">
    <source>
        <dbReference type="ARBA" id="ARBA00023134"/>
    </source>
</evidence>
<dbReference type="EMBL" id="CAJVCH010571322">
    <property type="protein sequence ID" value="CAG7837204.1"/>
    <property type="molecule type" value="Genomic_DNA"/>
</dbReference>
<sequence length="558" mass="63367">MAILQILELTETSVKINTTGFHSILEKAADLPIVLISMNGSSREGKSFALNYFIRYFKSGGSKNWFDNELQPEETFSYKSGRERETVGINLYSEPFVVTKGSGEKLAVLLLDCQGLFDDKTTFKQNAVIFALSNLFSSVLIYNVKAKIEENLLQNIQFFSSYAQAITNQQDCEILLPSLTFLVRDFAFDYEYPLGYHTPKKCPQEGTDNAQNYFQASLSISEDMPLENKIVRKEILNKFEPVSLFLLPFPGKSFLMNSSKNKPDEDFQNYLRQFVQMMTSENCLTPKIINGKEVTGRELQQRIIEWAILCEESASKFPEAQTLAESQRIMRNEMALSNAASIFTESNEGIQAYQNSRRNEKPDVLQGNLEKLQESFKETFESYYWSRNQNILAKLEAQNQGALRNQEVVQSLTQELTLLNNASAQECQSGAGTQGTLTPTDRTIPPKKPIRKSPPKPPTVPQVSNAGLMDHRIEDTQWTQPRIDNSVSLTPGNNLPPQQQSYQTSGVDSDKHNKAVEDARLLKKWTPFSTLLNFFSKYFVKAPSKFNRNVQSLIRKKK</sequence>
<proteinExistence type="inferred from homology"/>
<name>A0A8J2LR27_9HEXA</name>
<dbReference type="InterPro" id="IPR030386">
    <property type="entry name" value="G_GB1_RHD3_dom"/>
</dbReference>
<evidence type="ECO:0000313" key="7">
    <source>
        <dbReference type="Proteomes" id="UP000708208"/>
    </source>
</evidence>
<dbReference type="Pfam" id="PF02263">
    <property type="entry name" value="GBP"/>
    <property type="match status" value="1"/>
</dbReference>
<evidence type="ECO:0000259" key="5">
    <source>
        <dbReference type="PROSITE" id="PS51715"/>
    </source>
</evidence>
<feature type="compositionally biased region" description="Polar residues" evidence="4">
    <location>
        <begin position="427"/>
        <end position="441"/>
    </location>
</feature>
<feature type="domain" description="GB1/RHD3-type G" evidence="5">
    <location>
        <begin position="30"/>
        <end position="200"/>
    </location>
</feature>
<evidence type="ECO:0000256" key="4">
    <source>
        <dbReference type="SAM" id="MobiDB-lite"/>
    </source>
</evidence>
<dbReference type="Proteomes" id="UP000708208">
    <property type="component" value="Unassembled WGS sequence"/>
</dbReference>
<evidence type="ECO:0000256" key="3">
    <source>
        <dbReference type="PROSITE-ProRule" id="PRU01052"/>
    </source>
</evidence>